<feature type="domain" description="Carrier" evidence="12">
    <location>
        <begin position="3953"/>
        <end position="4028"/>
    </location>
</feature>
<evidence type="ECO:0000313" key="15">
    <source>
        <dbReference type="EMBL" id="MEE4590485.1"/>
    </source>
</evidence>
<dbReference type="InterPro" id="IPR049900">
    <property type="entry name" value="PKS_mFAS_DH"/>
</dbReference>
<keyword evidence="16" id="KW-1185">Reference proteome</keyword>
<dbReference type="InterPro" id="IPR016035">
    <property type="entry name" value="Acyl_Trfase/lysoPLipase"/>
</dbReference>
<dbReference type="InterPro" id="IPR016039">
    <property type="entry name" value="Thiolase-like"/>
</dbReference>
<dbReference type="SUPFAM" id="SSF101173">
    <property type="entry name" value="Docking domain B of the erythromycin polyketide synthase (DEBS)"/>
    <property type="match status" value="1"/>
</dbReference>
<feature type="domain" description="Carrier" evidence="12">
    <location>
        <begin position="1732"/>
        <end position="1807"/>
    </location>
</feature>
<evidence type="ECO:0000259" key="14">
    <source>
        <dbReference type="PROSITE" id="PS52019"/>
    </source>
</evidence>
<feature type="region of interest" description="Disordered" evidence="11">
    <location>
        <begin position="2871"/>
        <end position="2894"/>
    </location>
</feature>
<dbReference type="InterPro" id="IPR018201">
    <property type="entry name" value="Ketoacyl_synth_AS"/>
</dbReference>
<reference evidence="15 16" key="1">
    <citation type="submission" date="2023-11" db="EMBL/GenBank/DDBJ databases">
        <title>30 novel species of actinomycetes from the DSMZ collection.</title>
        <authorList>
            <person name="Nouioui I."/>
        </authorList>
    </citation>
    <scope>NUCLEOTIDE SEQUENCE [LARGE SCALE GENOMIC DNA]</scope>
    <source>
        <strain evidence="15 16">DSM 41524</strain>
    </source>
</reference>
<dbReference type="SUPFAM" id="SSF52151">
    <property type="entry name" value="FabD/lysophospholipase-like"/>
    <property type="match status" value="2"/>
</dbReference>
<dbReference type="SUPFAM" id="SSF50129">
    <property type="entry name" value="GroES-like"/>
    <property type="match status" value="1"/>
</dbReference>
<dbReference type="CDD" id="cd08956">
    <property type="entry name" value="KR_3_FAS_SDR_x"/>
    <property type="match status" value="2"/>
</dbReference>
<dbReference type="SMART" id="SM00822">
    <property type="entry name" value="PKS_KR"/>
    <property type="match status" value="2"/>
</dbReference>
<dbReference type="Pfam" id="PF02801">
    <property type="entry name" value="Ketoacyl-synt_C"/>
    <property type="match status" value="2"/>
</dbReference>
<evidence type="ECO:0000256" key="1">
    <source>
        <dbReference type="ARBA" id="ARBA00001957"/>
    </source>
</evidence>
<organism evidence="15 16">
    <name type="scientific">Streptomyces asiaticus subsp. ignotus</name>
    <dbReference type="NCBI Taxonomy" id="3098222"/>
    <lineage>
        <taxon>Bacteria</taxon>
        <taxon>Bacillati</taxon>
        <taxon>Actinomycetota</taxon>
        <taxon>Actinomycetes</taxon>
        <taxon>Kitasatosporales</taxon>
        <taxon>Streptomycetaceae</taxon>
        <taxon>Streptomyces</taxon>
        <taxon>Streptomyces violaceusniger group</taxon>
    </lineage>
</organism>
<dbReference type="InterPro" id="IPR006162">
    <property type="entry name" value="Ppantetheine_attach_site"/>
</dbReference>
<evidence type="ECO:0000259" key="13">
    <source>
        <dbReference type="PROSITE" id="PS52004"/>
    </source>
</evidence>
<feature type="region of interest" description="Disordered" evidence="11">
    <location>
        <begin position="2651"/>
        <end position="2675"/>
    </location>
</feature>
<keyword evidence="9" id="KW-0012">Acyltransferase</keyword>
<dbReference type="SMART" id="SM00826">
    <property type="entry name" value="PKS_DH"/>
    <property type="match status" value="2"/>
</dbReference>
<dbReference type="CDD" id="cd00833">
    <property type="entry name" value="PKS"/>
    <property type="match status" value="2"/>
</dbReference>
<dbReference type="InterPro" id="IPR013154">
    <property type="entry name" value="ADH-like_N"/>
</dbReference>
<dbReference type="InterPro" id="IPR013149">
    <property type="entry name" value="ADH-like_C"/>
</dbReference>
<evidence type="ECO:0000256" key="10">
    <source>
        <dbReference type="PROSITE-ProRule" id="PRU01363"/>
    </source>
</evidence>
<evidence type="ECO:0000256" key="2">
    <source>
        <dbReference type="ARBA" id="ARBA00004792"/>
    </source>
</evidence>
<dbReference type="Gene3D" id="3.40.366.10">
    <property type="entry name" value="Malonyl-Coenzyme A Acyl Carrier Protein, domain 2"/>
    <property type="match status" value="2"/>
</dbReference>
<keyword evidence="8" id="KW-0511">Multifunctional enzyme</keyword>
<dbReference type="Pfam" id="PF08990">
    <property type="entry name" value="Docking"/>
    <property type="match status" value="1"/>
</dbReference>
<protein>
    <submittedName>
        <fullName evidence="15">SDR family NAD(P)-dependent oxidoreductase</fullName>
    </submittedName>
</protein>
<dbReference type="InterPro" id="IPR036291">
    <property type="entry name" value="NAD(P)-bd_dom_sf"/>
</dbReference>
<dbReference type="Gene3D" id="3.40.50.720">
    <property type="entry name" value="NAD(P)-binding Rossmann-like Domain"/>
    <property type="match status" value="2"/>
</dbReference>
<feature type="domain" description="PKS/mFAS DH" evidence="14">
    <location>
        <begin position="938"/>
        <end position="1231"/>
    </location>
</feature>
<dbReference type="Pfam" id="PF21089">
    <property type="entry name" value="PKS_DH_N"/>
    <property type="match status" value="2"/>
</dbReference>
<feature type="compositionally biased region" description="Basic and acidic residues" evidence="11">
    <location>
        <begin position="2881"/>
        <end position="2892"/>
    </location>
</feature>
<dbReference type="InterPro" id="IPR009081">
    <property type="entry name" value="PP-bd_ACP"/>
</dbReference>
<dbReference type="Pfam" id="PF08240">
    <property type="entry name" value="ADH_N"/>
    <property type="match status" value="1"/>
</dbReference>
<dbReference type="Pfam" id="PF00550">
    <property type="entry name" value="PP-binding"/>
    <property type="match status" value="2"/>
</dbReference>
<gene>
    <name evidence="15" type="ORF">V2J94_00995</name>
</gene>
<keyword evidence="4" id="KW-0597">Phosphoprotein</keyword>
<proteinExistence type="predicted"/>
<dbReference type="InterPro" id="IPR032821">
    <property type="entry name" value="PKS_assoc"/>
</dbReference>
<keyword evidence="3" id="KW-0596">Phosphopantetheine</keyword>
<dbReference type="InterPro" id="IPR049551">
    <property type="entry name" value="PKS_DH_C"/>
</dbReference>
<dbReference type="PANTHER" id="PTHR43775">
    <property type="entry name" value="FATTY ACID SYNTHASE"/>
    <property type="match status" value="1"/>
</dbReference>
<evidence type="ECO:0000256" key="6">
    <source>
        <dbReference type="ARBA" id="ARBA00022857"/>
    </source>
</evidence>
<name>A0ABU7PNF8_9ACTN</name>
<keyword evidence="7" id="KW-0045">Antibiotic biosynthesis</keyword>
<dbReference type="SUPFAM" id="SSF47336">
    <property type="entry name" value="ACP-like"/>
    <property type="match status" value="2"/>
</dbReference>
<dbReference type="InterPro" id="IPR036736">
    <property type="entry name" value="ACP-like_sf"/>
</dbReference>
<comment type="pathway">
    <text evidence="2">Antibiotic biosynthesis.</text>
</comment>
<dbReference type="Gene3D" id="1.10.1200.10">
    <property type="entry name" value="ACP-like"/>
    <property type="match status" value="2"/>
</dbReference>
<keyword evidence="6" id="KW-0521">NADP</keyword>
<feature type="region of interest" description="C-terminal hotdog fold" evidence="10">
    <location>
        <begin position="2899"/>
        <end position="3048"/>
    </location>
</feature>
<dbReference type="Gene3D" id="6.10.40.10">
    <property type="match status" value="1"/>
</dbReference>
<dbReference type="InterPro" id="IPR020841">
    <property type="entry name" value="PKS_Beta-ketoAc_synthase_dom"/>
</dbReference>
<dbReference type="PROSITE" id="PS52019">
    <property type="entry name" value="PKS_MFAS_DH"/>
    <property type="match status" value="2"/>
</dbReference>
<dbReference type="SUPFAM" id="SSF55048">
    <property type="entry name" value="Probable ACP-binding domain of malonyl-CoA ACP transacylase"/>
    <property type="match status" value="2"/>
</dbReference>
<dbReference type="Pfam" id="PF00698">
    <property type="entry name" value="Acyl_transf_1"/>
    <property type="match status" value="2"/>
</dbReference>
<evidence type="ECO:0000256" key="4">
    <source>
        <dbReference type="ARBA" id="ARBA00022553"/>
    </source>
</evidence>
<dbReference type="SMART" id="SM01294">
    <property type="entry name" value="PKS_PP_betabranch"/>
    <property type="match status" value="2"/>
</dbReference>
<dbReference type="InterPro" id="IPR015083">
    <property type="entry name" value="NorB/c/GfsB-D-like_docking"/>
</dbReference>
<feature type="region of interest" description="N-terminal hotdog fold" evidence="10">
    <location>
        <begin position="2753"/>
        <end position="2881"/>
    </location>
</feature>
<dbReference type="EMBL" id="JAZBJO010000001">
    <property type="protein sequence ID" value="MEE4590485.1"/>
    <property type="molecule type" value="Genomic_DNA"/>
</dbReference>
<dbReference type="Proteomes" id="UP001354709">
    <property type="component" value="Unassembled WGS sequence"/>
</dbReference>
<evidence type="ECO:0000256" key="8">
    <source>
        <dbReference type="ARBA" id="ARBA00023268"/>
    </source>
</evidence>
<feature type="active site" description="Proton donor; for dehydratase activity" evidence="10">
    <location>
        <position position="2959"/>
    </location>
</feature>
<dbReference type="InterPro" id="IPR020807">
    <property type="entry name" value="PKS_DH"/>
</dbReference>
<dbReference type="InterPro" id="IPR014043">
    <property type="entry name" value="Acyl_transferase_dom"/>
</dbReference>
<dbReference type="RefSeq" id="WP_330805868.1">
    <property type="nucleotide sequence ID" value="NZ_JAZBJO010000001.1"/>
</dbReference>
<dbReference type="InterPro" id="IPR050091">
    <property type="entry name" value="PKS_NRPS_Biosynth_Enz"/>
</dbReference>
<dbReference type="Gene3D" id="3.90.180.10">
    <property type="entry name" value="Medium-chain alcohol dehydrogenases, catalytic domain"/>
    <property type="match status" value="1"/>
</dbReference>
<dbReference type="InterPro" id="IPR016036">
    <property type="entry name" value="Malonyl_transacylase_ACP-bd"/>
</dbReference>
<dbReference type="Gene3D" id="3.40.47.10">
    <property type="match status" value="2"/>
</dbReference>
<dbReference type="Pfam" id="PF00107">
    <property type="entry name" value="ADH_zinc_N"/>
    <property type="match status" value="1"/>
</dbReference>
<dbReference type="Gene3D" id="3.30.70.3290">
    <property type="match status" value="2"/>
</dbReference>
<dbReference type="PANTHER" id="PTHR43775:SF51">
    <property type="entry name" value="INACTIVE PHENOLPHTHIOCEROL SYNTHESIS POLYKETIDE SYNTHASE TYPE I PKS1-RELATED"/>
    <property type="match status" value="1"/>
</dbReference>
<dbReference type="SUPFAM" id="SSF51735">
    <property type="entry name" value="NAD(P)-binding Rossmann-fold domains"/>
    <property type="match status" value="5"/>
</dbReference>
<keyword evidence="5" id="KW-0808">Transferase</keyword>
<dbReference type="Pfam" id="PF00109">
    <property type="entry name" value="ketoacyl-synt"/>
    <property type="match status" value="2"/>
</dbReference>
<dbReference type="InterPro" id="IPR057326">
    <property type="entry name" value="KR_dom"/>
</dbReference>
<dbReference type="Pfam" id="PF16197">
    <property type="entry name" value="KAsynt_C_assoc"/>
    <property type="match status" value="2"/>
</dbReference>
<dbReference type="SMART" id="SM00825">
    <property type="entry name" value="PKS_KS"/>
    <property type="match status" value="2"/>
</dbReference>
<dbReference type="Gene3D" id="3.40.50.11460">
    <property type="match status" value="1"/>
</dbReference>
<dbReference type="InterPro" id="IPR013968">
    <property type="entry name" value="PKS_KR"/>
</dbReference>
<evidence type="ECO:0000256" key="5">
    <source>
        <dbReference type="ARBA" id="ARBA00022679"/>
    </source>
</evidence>
<dbReference type="CDD" id="cd05195">
    <property type="entry name" value="enoyl_red"/>
    <property type="match status" value="1"/>
</dbReference>
<dbReference type="InterPro" id="IPR001227">
    <property type="entry name" value="Ac_transferase_dom_sf"/>
</dbReference>
<feature type="domain" description="PKS/mFAS DH" evidence="14">
    <location>
        <begin position="2753"/>
        <end position="3048"/>
    </location>
</feature>
<comment type="cofactor">
    <cofactor evidence="1">
        <name>pantetheine 4'-phosphate</name>
        <dbReference type="ChEBI" id="CHEBI:47942"/>
    </cofactor>
</comment>
<feature type="domain" description="Ketosynthase family 3 (KS3)" evidence="13">
    <location>
        <begin position="1825"/>
        <end position="2251"/>
    </location>
</feature>
<dbReference type="InterPro" id="IPR011032">
    <property type="entry name" value="GroES-like_sf"/>
</dbReference>
<dbReference type="InterPro" id="IPR020843">
    <property type="entry name" value="ER"/>
</dbReference>
<dbReference type="SMART" id="SM00827">
    <property type="entry name" value="PKS_AT"/>
    <property type="match status" value="2"/>
</dbReference>
<feature type="region of interest" description="C-terminal hotdog fold" evidence="10">
    <location>
        <begin position="1084"/>
        <end position="1231"/>
    </location>
</feature>
<evidence type="ECO:0000256" key="3">
    <source>
        <dbReference type="ARBA" id="ARBA00022450"/>
    </source>
</evidence>
<dbReference type="InterPro" id="IPR020806">
    <property type="entry name" value="PKS_PP-bd"/>
</dbReference>
<dbReference type="PROSITE" id="PS50075">
    <property type="entry name" value="CARRIER"/>
    <property type="match status" value="2"/>
</dbReference>
<dbReference type="Pfam" id="PF14765">
    <property type="entry name" value="PS-DH"/>
    <property type="match status" value="2"/>
</dbReference>
<feature type="active site" description="Proton acceptor; for dehydratase activity" evidence="10">
    <location>
        <position position="972"/>
    </location>
</feature>
<dbReference type="InterPro" id="IPR055123">
    <property type="entry name" value="SpnB-like_Rossmann"/>
</dbReference>
<dbReference type="PROSITE" id="PS52004">
    <property type="entry name" value="KS3_2"/>
    <property type="match status" value="2"/>
</dbReference>
<evidence type="ECO:0000256" key="7">
    <source>
        <dbReference type="ARBA" id="ARBA00023194"/>
    </source>
</evidence>
<evidence type="ECO:0000259" key="12">
    <source>
        <dbReference type="PROSITE" id="PS50075"/>
    </source>
</evidence>
<comment type="caution">
    <text evidence="15">The sequence shown here is derived from an EMBL/GenBank/DDBJ whole genome shotgun (WGS) entry which is preliminary data.</text>
</comment>
<dbReference type="InterPro" id="IPR036299">
    <property type="entry name" value="Polyketide_synth_docking_sf"/>
</dbReference>
<dbReference type="SMART" id="SM00829">
    <property type="entry name" value="PKS_ER"/>
    <property type="match status" value="1"/>
</dbReference>
<sequence>MSGTEEKLRQYLKKVTADLGQTRRRLREMEERAQEPVAIVSMACRFPGGITSPEDLWELVASRGDAIGEFPADRGWDLTGLFHPDPDHSGTSYVRHGGFLDRADGFDATFFGISPREALAAEPQQRQLLEVSWELIERAGIDPTSLKGTPTGVYAGAGILGFGTPRIEKSAEGYLLTGNTLSVVSGRVAFTLGLEGPAVTVDTACSSSLVAMHLACQALRQGECTLALAGGVTVMTTPNTFVEFSRQRGLAPDGRCKPFAAAADGTGFSEGVGLLLLERLSDAQRNGHQVLAVLRGSAINQDGASNGLTAPNGPSQQRVIRQALINAQLSSAEVDAVEAHGTGTTLGDPIEAEALLAAYGQDRPEDRPLWLGSLKSNIGHTQGAAGVAGVIKMVMAMRHELLPASLHVDEPTPHADWSGGAVRLLTEPVEWPRNERPRRAGVSAFGISGTNAHVIVEQAPEEVVPTASAVVGGVVPWVVSGRSVEGLRGQAAALAERVGGACELSSVDVGWSLVTARSVFEHRAVVVGADRGGLLAGVEALAGGGSHPGVVWSGVAAWAGDVGPVLVFPGQGSQWVGMGAELLGVSPVFAARVAECEQALAPYVDWSLTDVLRGADGAADLGRVDVVQPVLWAVMVSLAAVWAGYGVRAAAVVGHSQGEIAAAVVAGALSLEDGAKVVALRSKALRRLAGGGAMASLGVGEERAGQLLSELGDRAAGVGVAAVNGPSSTVVSGPPEQVAAVVAACQEAGERARLIEVDYASHGPQVEGIREELLEVLAGVRPVVGGAVEVAFYSTVAGGRVDAAGLDADYWVRNLRERVRFADAVEALLSDGHRVFIEASTHPVLTIGMQETFEQVGTDAVAVSTLRRDHGGQDQLLHSLAQAFIAGVEVDWRPAFPADPTPRTVDLPTYAFQHQRYWMNASDTAGDPSGLGLVAAGHPLLGAAVELADGSTHLLTGRIAAGGGDGGWLGEHIVADAALAPGAALVEWALRAADEVGCGGVEELALHVPLVLPESGGLRIQVVVGAPAEDGRRDVRIYSRPDGEAGSGADVGWVCHAEGALSPSPEVADRSAEGLGGTWPPAGAQPVDLEGFYERSAAAGYAYGPSFQGLRAVWREGVDLLAEVALPEAAGDAEGFGIHPALLDAALHPALLLDTESEQERDGGQVWLPFAWNGVSLWAAGASTVRVRLTPHRDGDEGERGLRLVVADAVGDPVLTVDSLVTRPAAVEQLRAGATRGADGLFVLDWTPLPQPTRADEPVADRDGWAVLAAEGAGPDLAALLARLDDGEPVPAVVLAEFPPPDADADAVADLAVAGLAMAQRALALVQTWLAEPRLADARLVVVTRGAADVAESGTDVAAAALWGLLRSAQAENPGRFLLLDLDLDLDLDPGLDPGPAAEASADNVRDAVARAMDLDEPQLAVRDGRAWVPRLIRASVDSGPEGRDAPVALDPDGTVLVTGGTGTLGGLVAEHLVRTWQVGQLLLVSRRGPEAPGARELAARLEELGARVRIAAVDVTDASAVAELVAGIDTDHPLTGVIHASGLLDDAVVTSQTPERLARVWAAKAAGAAHLHTATADLPLSLFAMFSSAAGVLGSPGQANYAAANAFCDALAAHRQAYGLPGLSVAWGLWAQASELTGRLAATDRARMSRSGITAMSSEKALGLLDAACAQGGSLCVAAAVDTAGVAREDLPAVLRGLVSGRTARRMAAGGTGTSGLVAELVGLDAAGRLGVVVDVVRGGVAVVLGFGSLGEVRVDAAFKELGFDSLTAVELRNRLSVVTGLRLPATLVFDYPTPRVLAEYLCTRLTGETAGSSAPVVARADAEEPIAIVAMTCRFPGGVSSPEELWELVASGRDAIGEFPTGRGWDLDGLFHPDPDHPGTSYARKGGFLYDADAFDAVFFGINPREALATDPQQRLLLEASWEVLERAGIDPVSLKGSPTGVYAGVMYHDYAAGLSGGDARLEGYAMLASSGSVVSGRVAYTLGFEGPAVTVDTACSSSLVAMHLAAQALRQGECTLALAGGVTVMATPDVFTGFSRQRGLAPDGRCKPFAAAADGTGWSEGVGVLLLERLSDARRNGHDVLAVIRGSAVNQDGASNGLTAPNGPSQQRVIRQALASAGLSPSDVDAVEAHGTGTTLGDPIEAQALLATYGQERPAEQPLLLGSIKSNIGHAQAAAGVAGVIKMVQAIRHGMLPASLHIDEPSPHVDWGSGAVRLLTEPVEWPNGERPRRAGVSSFGASGTNAHLLLEQAPEPVERVTTEPVTPPDHLQAVPWPLSARSAAALRGQAAALAERMAAHPEMSAADVGWSLASTRSLFEHRAVALGDDRAELLAAVEALATGEPHPGVVLPGSGAAAGKTVWLFSGQGSQRQGMGAGLYDRFPVFATAFDEVCGLLDPHLEHPLRDVVFHGVAERPGLLDHTTYAQAGLFALHIALARLLDSFGVRPDAVIGHSIGEIAAAHVAEVFDLPDACRLVAARATLMGQLPTGGGMATIAATAEELAEDLAACGGRMGIAALNTPGNTVVSGPVELVADIRATWAAKGRKTRPLTVSHAFHSPLMDPILEPFAQAIDGLTFHRPTLPVLSNLTGEPADEEMATPDYWVRHIRQPVRFHPAVAHIAPETGVFLELGPDPVLATATQHTLQHLAAADDATADTNEGEGESGGERGTGRPSPLVAATLSRKRPDAHALGHALAQLHTHGSDVGWARWFPADPATRRVDLPTYAFQRERYWLAAGGGVGDVAAAGLQRVEHAHLPAAVGLADGGLVLTGRISAGGAGGWLAEHVMAGAVLAPGAALVEWALRAADGAGCGGVEELALQVPLVLPASGGLRVQVVVGVATEDGRRDVRVYSRPDRDVEPGADPGWVCHAEGILGPPPPRSPERGPVDERGRAWPPVGAEPVRLDGFYERAEASGYAYGPSFRGLRAVWRDGTDVLAEVALPDAAGDPEGFGIHPALLDAALHPAFLLDRPGEDHDDGRVWLPFAWNGVSLWAGGATTVRVRLTPQRQEAGGAEGERGLRVEVADAVGGPVLTVDSLVMRPAAVDQLQTSGGPQVDGLFTLEWTPLPVPAQDTDAESQEPEPADGGRWVVLGPDECGPLVPDAVRHPHLEALVSALDGDAPAPSVAIAYPPALRDPSGRHVDTDLAAAGLAASERALELVRGWLAEPRLADARLVLVTRGAVAIDAPDAEGAGDGGVDMAGAAVCGLVRSAQAENPGRLLLVDLDPDAEPLAEDVRGAVACAVRLDEPQIALRAGRLRVPRLIRAGGVSSGGVAALVGRPAWRLELTGAATVENVKPVPCPEVLEPLGPHQVRVAVHAAGINFRDALISLGMVPGQTGLGGEGAGVVVDIGPEVTGLAVGDRVMGVFDRAFGPMAVTDARMVAPIPAGWTYPQAASAPVAYLTAWYGLVELAGLRAGESVLIHAATGGVGMAAVRIARHLGAEVYATASPAKHGVLEEMGVDAAHRASSRDLDFEEVFREATGGRGVDVVLNSLAGPFVDASLRLLGEGGRLMEMGKTDLRDPERVAEEHPGVTYQVYDLITDAGPERIGRMLGELGELFTTGAAEAAGGTGAAEVAGAAKAAGATGAAAGATGAAELTAATGDSEVTRVTGATGAIEVIRATAALPPLPVRTWPLSRTREALRHLSQAKHTGKLVLDVPAPVDPDGTALITGGTGTLGALVAEHLVRVWRIGHLLLVSRRGPDAPGARDLAARLTALGARVRVVAADVTDATAVADLVAGVDPEHPLTAVIHAAGVLDDAVVTAQTPERLARVWAAKATAAAHLHTATAHLRLGAFVLFSSAAGVMGSPGQANYAAANAFCDALAAHRQALGLPTVSVAWGLWAESSEMTGGLADADLARMSRSGVTAMAADHALRLLDAASEHGGHQLIAADMNTRVLAAQPAGSLPATLRALAASGAGGAVARRTAAAADARPDDWADRLAGLSAAEQRRAVLQLVRGHVATVLGHADAEAVQADTNFKELGFDSLTAVELRNRLAAATGLRLPAALVFDYPDAAVLADYLLERIAPAVGTTPGRGGADPVLNELARLETALIGLEMAADDSGAVTARLEGLLAKWKATRKPAEEEMTAAERLESASAAQVLDFIDNELGVS</sequence>
<accession>A0ABU7PNF8</accession>
<dbReference type="SUPFAM" id="SSF53901">
    <property type="entry name" value="Thiolase-like"/>
    <property type="match status" value="2"/>
</dbReference>
<dbReference type="PROSITE" id="PS00606">
    <property type="entry name" value="KS3_1"/>
    <property type="match status" value="2"/>
</dbReference>
<dbReference type="PROSITE" id="PS00012">
    <property type="entry name" value="PHOSPHOPANTETHEINE"/>
    <property type="match status" value="2"/>
</dbReference>
<evidence type="ECO:0000313" key="16">
    <source>
        <dbReference type="Proteomes" id="UP001354709"/>
    </source>
</evidence>
<evidence type="ECO:0000256" key="9">
    <source>
        <dbReference type="ARBA" id="ARBA00023315"/>
    </source>
</evidence>
<dbReference type="Pfam" id="PF08659">
    <property type="entry name" value="KR"/>
    <property type="match status" value="2"/>
</dbReference>
<evidence type="ECO:0000256" key="11">
    <source>
        <dbReference type="SAM" id="MobiDB-lite"/>
    </source>
</evidence>
<dbReference type="SMART" id="SM00823">
    <property type="entry name" value="PKS_PP"/>
    <property type="match status" value="2"/>
</dbReference>
<feature type="domain" description="Ketosynthase family 3 (KS3)" evidence="13">
    <location>
        <begin position="34"/>
        <end position="458"/>
    </location>
</feature>
<feature type="active site" description="Proton donor; for dehydratase activity" evidence="10">
    <location>
        <position position="1144"/>
    </location>
</feature>
<feature type="region of interest" description="N-terminal hotdog fold" evidence="10">
    <location>
        <begin position="938"/>
        <end position="1068"/>
    </location>
</feature>
<feature type="active site" description="Proton acceptor; for dehydratase activity" evidence="10">
    <location>
        <position position="2785"/>
    </location>
</feature>
<dbReference type="InterPro" id="IPR014030">
    <property type="entry name" value="Ketoacyl_synth_N"/>
</dbReference>
<dbReference type="InterPro" id="IPR042104">
    <property type="entry name" value="PKS_dehydratase_sf"/>
</dbReference>
<dbReference type="InterPro" id="IPR049552">
    <property type="entry name" value="PKS_DH_N"/>
</dbReference>
<dbReference type="InterPro" id="IPR014031">
    <property type="entry name" value="Ketoacyl_synth_C"/>
</dbReference>
<dbReference type="Gene3D" id="3.10.129.110">
    <property type="entry name" value="Polyketide synthase dehydratase"/>
    <property type="match status" value="2"/>
</dbReference>
<dbReference type="Pfam" id="PF22953">
    <property type="entry name" value="SpnB_Rossmann"/>
    <property type="match status" value="2"/>
</dbReference>